<dbReference type="AlphaFoldDB" id="A0A9N9K8V6"/>
<dbReference type="GO" id="GO:0045324">
    <property type="term" value="P:late endosome to vacuole transport"/>
    <property type="evidence" value="ECO:0007669"/>
    <property type="project" value="TreeGrafter"/>
</dbReference>
<dbReference type="GO" id="GO:0006623">
    <property type="term" value="P:protein targeting to vacuole"/>
    <property type="evidence" value="ECO:0007669"/>
    <property type="project" value="TreeGrafter"/>
</dbReference>
<sequence>IRLEGIGISVINKRMQELLYAFMRGLEFKYSDSTLYQSINFVVKWLQIDNQLYGGLYPIILYPTVVPKDSKEIEVHPAFHTSLIKAKDESHGVTYIKYFSILLQEMTFEIDEDFLFSLLEFTKIQGPGTEEEAEDRPLIEGTSDIPEPKSAEGDNQLYFEVLHIHPMKLNISFVRTERINVEN</sequence>
<keyword evidence="4" id="KW-1185">Reference proteome</keyword>
<proteinExistence type="inferred from homology"/>
<organism evidence="3 4">
    <name type="scientific">Dentiscutata erythropus</name>
    <dbReference type="NCBI Taxonomy" id="1348616"/>
    <lineage>
        <taxon>Eukaryota</taxon>
        <taxon>Fungi</taxon>
        <taxon>Fungi incertae sedis</taxon>
        <taxon>Mucoromycota</taxon>
        <taxon>Glomeromycotina</taxon>
        <taxon>Glomeromycetes</taxon>
        <taxon>Diversisporales</taxon>
        <taxon>Gigasporaceae</taxon>
        <taxon>Dentiscutata</taxon>
    </lineage>
</organism>
<dbReference type="EMBL" id="CAJVPY010053136">
    <property type="protein sequence ID" value="CAG8815851.1"/>
    <property type="molecule type" value="Genomic_DNA"/>
</dbReference>
<comment type="similarity">
    <text evidence="1">Belongs to the VPS13 family.</text>
</comment>
<accession>A0A9N9K8V6</accession>
<dbReference type="InterPro" id="IPR026847">
    <property type="entry name" value="VPS13"/>
</dbReference>
<feature type="region of interest" description="Disordered" evidence="2">
    <location>
        <begin position="127"/>
        <end position="150"/>
    </location>
</feature>
<feature type="non-terminal residue" evidence="3">
    <location>
        <position position="183"/>
    </location>
</feature>
<dbReference type="PANTHER" id="PTHR16166:SF93">
    <property type="entry name" value="INTERMEMBRANE LIPID TRANSFER PROTEIN VPS13"/>
    <property type="match status" value="1"/>
</dbReference>
<dbReference type="OrthoDB" id="428159at2759"/>
<evidence type="ECO:0000256" key="2">
    <source>
        <dbReference type="SAM" id="MobiDB-lite"/>
    </source>
</evidence>
<evidence type="ECO:0000313" key="4">
    <source>
        <dbReference type="Proteomes" id="UP000789405"/>
    </source>
</evidence>
<evidence type="ECO:0000313" key="3">
    <source>
        <dbReference type="EMBL" id="CAG8815851.1"/>
    </source>
</evidence>
<gene>
    <name evidence="3" type="ORF">DERYTH_LOCUS26176</name>
</gene>
<dbReference type="Proteomes" id="UP000789405">
    <property type="component" value="Unassembled WGS sequence"/>
</dbReference>
<name>A0A9N9K8V6_9GLOM</name>
<dbReference type="GO" id="GO:0007005">
    <property type="term" value="P:mitochondrion organization"/>
    <property type="evidence" value="ECO:0007669"/>
    <property type="project" value="TreeGrafter"/>
</dbReference>
<feature type="non-terminal residue" evidence="3">
    <location>
        <position position="1"/>
    </location>
</feature>
<dbReference type="PANTHER" id="PTHR16166">
    <property type="entry name" value="VACUOLAR PROTEIN SORTING-ASSOCIATED PROTEIN VPS13"/>
    <property type="match status" value="1"/>
</dbReference>
<dbReference type="GO" id="GO:0045053">
    <property type="term" value="P:protein retention in Golgi apparatus"/>
    <property type="evidence" value="ECO:0007669"/>
    <property type="project" value="TreeGrafter"/>
</dbReference>
<comment type="caution">
    <text evidence="3">The sequence shown here is derived from an EMBL/GenBank/DDBJ whole genome shotgun (WGS) entry which is preliminary data.</text>
</comment>
<evidence type="ECO:0000256" key="1">
    <source>
        <dbReference type="ARBA" id="ARBA00006545"/>
    </source>
</evidence>
<reference evidence="3" key="1">
    <citation type="submission" date="2021-06" db="EMBL/GenBank/DDBJ databases">
        <authorList>
            <person name="Kallberg Y."/>
            <person name="Tangrot J."/>
            <person name="Rosling A."/>
        </authorList>
    </citation>
    <scope>NUCLEOTIDE SEQUENCE</scope>
    <source>
        <strain evidence="3">MA453B</strain>
    </source>
</reference>
<protein>
    <submittedName>
        <fullName evidence="3">13366_t:CDS:1</fullName>
    </submittedName>
</protein>